<feature type="compositionally biased region" description="Acidic residues" evidence="1">
    <location>
        <begin position="102"/>
        <end position="111"/>
    </location>
</feature>
<gene>
    <name evidence="2" type="ORF">M436DRAFT_80545</name>
</gene>
<dbReference type="EMBL" id="KL584706">
    <property type="protein sequence ID" value="KEQ75103.1"/>
    <property type="molecule type" value="Genomic_DNA"/>
</dbReference>
<dbReference type="AlphaFoldDB" id="A0A074WPQ7"/>
<reference evidence="2 3" key="1">
    <citation type="journal article" date="2014" name="BMC Genomics">
        <title>Genome sequencing of four Aureobasidium pullulans varieties: biotechnological potential, stress tolerance, and description of new species.</title>
        <authorList>
            <person name="Gostin Ar C."/>
            <person name="Ohm R.A."/>
            <person name="Kogej T."/>
            <person name="Sonjak S."/>
            <person name="Turk M."/>
            <person name="Zajc J."/>
            <person name="Zalar P."/>
            <person name="Grube M."/>
            <person name="Sun H."/>
            <person name="Han J."/>
            <person name="Sharma A."/>
            <person name="Chiniquy J."/>
            <person name="Ngan C.Y."/>
            <person name="Lipzen A."/>
            <person name="Barry K."/>
            <person name="Grigoriev I.V."/>
            <person name="Gunde-Cimerman N."/>
        </authorList>
    </citation>
    <scope>NUCLEOTIDE SEQUENCE [LARGE SCALE GENOMIC DNA]</scope>
    <source>
        <strain evidence="2 3">CBS 147.97</strain>
    </source>
</reference>
<feature type="region of interest" description="Disordered" evidence="1">
    <location>
        <begin position="90"/>
        <end position="145"/>
    </location>
</feature>
<sequence length="363" mass="40207">MRIKASSDPNMEAVFSTNLHIIWKRPRSKSLGDIEAQQNSAHLPTALEQAQENAAPSNIRSRSVCGRPFEDSSDGACAYIVLDRKLTDADSQEVTTSTCGETYEDITENTSEEASSPMTEPDNEDDDEVEKSWSPTTSDDSSLDQDTTLWSVTTDLWSPSAPETPASAHTTVLTPLPEPNTLTSAYLPFSSHLALTNQFDPSTLTLFHLTQTPIFIHSMLQLPCTLSAVLDLPTSDLLCRLTPAILLNHTTYLDATTLLPSLARSTFQSTYHHVNGLVYFPKTSACIEKLNAFFTTRCPMQEPTQTPEMGMRKVTTQVQDSNGRRHDIIAWAWVAKTAEGTEEWWTCEDFVAGRVVGLQSVKW</sequence>
<keyword evidence="3" id="KW-1185">Reference proteome</keyword>
<organism evidence="2 3">
    <name type="scientific">Aureobasidium namibiae CBS 147.97</name>
    <dbReference type="NCBI Taxonomy" id="1043004"/>
    <lineage>
        <taxon>Eukaryota</taxon>
        <taxon>Fungi</taxon>
        <taxon>Dikarya</taxon>
        <taxon>Ascomycota</taxon>
        <taxon>Pezizomycotina</taxon>
        <taxon>Dothideomycetes</taxon>
        <taxon>Dothideomycetidae</taxon>
        <taxon>Dothideales</taxon>
        <taxon>Saccotheciaceae</taxon>
        <taxon>Aureobasidium</taxon>
    </lineage>
</organism>
<dbReference type="Proteomes" id="UP000027730">
    <property type="component" value="Unassembled WGS sequence"/>
</dbReference>
<protein>
    <submittedName>
        <fullName evidence="2">Uncharacterized protein</fullName>
    </submittedName>
</protein>
<evidence type="ECO:0000313" key="3">
    <source>
        <dbReference type="Proteomes" id="UP000027730"/>
    </source>
</evidence>
<accession>A0A074WPQ7</accession>
<dbReference type="OrthoDB" id="1044435at2759"/>
<dbReference type="HOGENOM" id="CLU_776088_0_0_1"/>
<proteinExistence type="predicted"/>
<evidence type="ECO:0000313" key="2">
    <source>
        <dbReference type="EMBL" id="KEQ75103.1"/>
    </source>
</evidence>
<feature type="compositionally biased region" description="Low complexity" evidence="1">
    <location>
        <begin position="132"/>
        <end position="145"/>
    </location>
</feature>
<dbReference type="RefSeq" id="XP_013429357.1">
    <property type="nucleotide sequence ID" value="XM_013573903.1"/>
</dbReference>
<name>A0A074WPQ7_9PEZI</name>
<dbReference type="GeneID" id="25416636"/>
<evidence type="ECO:0000256" key="1">
    <source>
        <dbReference type="SAM" id="MobiDB-lite"/>
    </source>
</evidence>